<dbReference type="Proteomes" id="UP001652623">
    <property type="component" value="Chromosome 12"/>
</dbReference>
<accession>A0A6P6GHX4</accession>
<evidence type="ECO:0000259" key="1">
    <source>
        <dbReference type="Pfam" id="PF24626"/>
    </source>
</evidence>
<proteinExistence type="predicted"/>
<reference evidence="3" key="1">
    <citation type="submission" date="2025-08" db="UniProtKB">
        <authorList>
            <consortium name="RefSeq"/>
        </authorList>
    </citation>
    <scope>IDENTIFICATION</scope>
    <source>
        <tissue evidence="3">Seedling</tissue>
    </source>
</reference>
<dbReference type="PANTHER" id="PTHR46148:SF60">
    <property type="entry name" value="CHROMO DOMAIN-CONTAINING PROTEIN"/>
    <property type="match status" value="1"/>
</dbReference>
<sequence>MDVHRKDLKFKVDDQVFLKLSPWKGIVRFGKRGKLSHHYIGPYEIIYGIGLMAYKLNLTKDISQVHDVLHISRIHTYISDPSLVLEILKIELRDDLSYEEQRMQILSKKEKKLRNKTIPLVKALWKNHLVEDVTWE</sequence>
<dbReference type="GeneID" id="112493084"/>
<name>A0A6P6GHX4_ZIZJJ</name>
<dbReference type="InterPro" id="IPR056924">
    <property type="entry name" value="SH3_Tf2-1"/>
</dbReference>
<dbReference type="AlphaFoldDB" id="A0A6P6GHX4"/>
<dbReference type="RefSeq" id="XP_024933708.1">
    <property type="nucleotide sequence ID" value="XM_025077940.1"/>
</dbReference>
<gene>
    <name evidence="3" type="primary">LOC112493084</name>
</gene>
<evidence type="ECO:0000313" key="2">
    <source>
        <dbReference type="Proteomes" id="UP001652623"/>
    </source>
</evidence>
<dbReference type="Pfam" id="PF24626">
    <property type="entry name" value="SH3_Tf2-1"/>
    <property type="match status" value="1"/>
</dbReference>
<organism evidence="2 3">
    <name type="scientific">Ziziphus jujuba</name>
    <name type="common">Chinese jujube</name>
    <name type="synonym">Ziziphus sativa</name>
    <dbReference type="NCBI Taxonomy" id="326968"/>
    <lineage>
        <taxon>Eukaryota</taxon>
        <taxon>Viridiplantae</taxon>
        <taxon>Streptophyta</taxon>
        <taxon>Embryophyta</taxon>
        <taxon>Tracheophyta</taxon>
        <taxon>Spermatophyta</taxon>
        <taxon>Magnoliopsida</taxon>
        <taxon>eudicotyledons</taxon>
        <taxon>Gunneridae</taxon>
        <taxon>Pentapetalae</taxon>
        <taxon>rosids</taxon>
        <taxon>fabids</taxon>
        <taxon>Rosales</taxon>
        <taxon>Rhamnaceae</taxon>
        <taxon>Paliureae</taxon>
        <taxon>Ziziphus</taxon>
    </lineage>
</organism>
<feature type="domain" description="Tf2-1-like SH3-like" evidence="1">
    <location>
        <begin position="14"/>
        <end position="77"/>
    </location>
</feature>
<protein>
    <submittedName>
        <fullName evidence="3">Uncharacterized protein LOC112493084</fullName>
    </submittedName>
</protein>
<evidence type="ECO:0000313" key="3">
    <source>
        <dbReference type="RefSeq" id="XP_024933708.1"/>
    </source>
</evidence>
<dbReference type="KEGG" id="zju:112493084"/>
<dbReference type="InParanoid" id="A0A6P6GHX4"/>
<keyword evidence="2" id="KW-1185">Reference proteome</keyword>
<dbReference type="PANTHER" id="PTHR46148">
    <property type="entry name" value="CHROMO DOMAIN-CONTAINING PROTEIN"/>
    <property type="match status" value="1"/>
</dbReference>